<feature type="transmembrane region" description="Helical" evidence="1">
    <location>
        <begin position="394"/>
        <end position="414"/>
    </location>
</feature>
<keyword evidence="1" id="KW-1133">Transmembrane helix</keyword>
<evidence type="ECO:0000313" key="3">
    <source>
        <dbReference type="Proteomes" id="UP000626786"/>
    </source>
</evidence>
<keyword evidence="3" id="KW-1185">Reference proteome</keyword>
<feature type="transmembrane region" description="Helical" evidence="1">
    <location>
        <begin position="253"/>
        <end position="278"/>
    </location>
</feature>
<keyword evidence="1" id="KW-0472">Membrane</keyword>
<dbReference type="EMBL" id="JACSQN010000011">
    <property type="protein sequence ID" value="MBD7985435.1"/>
    <property type="molecule type" value="Genomic_DNA"/>
</dbReference>
<accession>A0ABR8UBN9</accession>
<dbReference type="PANTHER" id="PTHR37305:SF1">
    <property type="entry name" value="MEMBRANE PROTEIN"/>
    <property type="match status" value="1"/>
</dbReference>
<evidence type="ECO:0000256" key="1">
    <source>
        <dbReference type="SAM" id="Phobius"/>
    </source>
</evidence>
<sequence length="420" mass="47880">MLPLIQFEAIKTVKSTFFKVVLLALTAFIIGYYVFVYMNTTRAEDLLAEADEWLFMTQSQLEELEAAAASGQRDKDSKEYKEEKKMLEEFWLPRYMDEVEAFKNKDYNRMLEMEIEHRRTTLVQRLAQGDYWSTLWPSLFTDESGSAKLEWMYEKHIQPVLPISVFADLTLHDKHFDDPQVGESIKKFSVRYASDGIHFMEHLTTLLFGVFGAGIFIFLFGDIVTREGLGENGPIHLLRTQPIRGYQILASKFIMVLVGTVLLLASISGLALLIGTVFDRFGDMDYPVLIYGEDYAFTFMEMSTFLLKSAALFFMVLVFCYSLLFLFSLLVKKTAVAIGLMLVTLFAGLKWSEQSVASTWAHYQPFQYFSVPKVVTNELALTAGNFAFSFSNGLLVLVVASAVVWAVIIAVSMLQYRFAR</sequence>
<dbReference type="Pfam" id="PF12679">
    <property type="entry name" value="ABC2_membrane_2"/>
    <property type="match status" value="1"/>
</dbReference>
<dbReference type="PANTHER" id="PTHR37305">
    <property type="entry name" value="INTEGRAL MEMBRANE PROTEIN-RELATED"/>
    <property type="match status" value="1"/>
</dbReference>
<comment type="caution">
    <text evidence="2">The sequence shown here is derived from an EMBL/GenBank/DDBJ whole genome shotgun (WGS) entry which is preliminary data.</text>
</comment>
<dbReference type="Proteomes" id="UP000626786">
    <property type="component" value="Unassembled WGS sequence"/>
</dbReference>
<gene>
    <name evidence="2" type="ORF">H9649_12615</name>
</gene>
<evidence type="ECO:0000313" key="2">
    <source>
        <dbReference type="EMBL" id="MBD7985435.1"/>
    </source>
</evidence>
<feature type="transmembrane region" description="Helical" evidence="1">
    <location>
        <begin position="199"/>
        <end position="220"/>
    </location>
</feature>
<proteinExistence type="predicted"/>
<dbReference type="RefSeq" id="WP_191695260.1">
    <property type="nucleotide sequence ID" value="NZ_JACSQN010000011.1"/>
</dbReference>
<reference evidence="2 3" key="1">
    <citation type="submission" date="2020-08" db="EMBL/GenBank/DDBJ databases">
        <title>A Genomic Blueprint of the Chicken Gut Microbiome.</title>
        <authorList>
            <person name="Gilroy R."/>
            <person name="Ravi A."/>
            <person name="Getino M."/>
            <person name="Pursley I."/>
            <person name="Horton D.L."/>
            <person name="Alikhan N.-F."/>
            <person name="Baker D."/>
            <person name="Gharbi K."/>
            <person name="Hall N."/>
            <person name="Watson M."/>
            <person name="Adriaenssens E.M."/>
            <person name="Foster-Nyarko E."/>
            <person name="Jarju S."/>
            <person name="Secka A."/>
            <person name="Antonio M."/>
            <person name="Oren A."/>
            <person name="Chaudhuri R."/>
            <person name="La Ragione R.M."/>
            <person name="Hildebrand F."/>
            <person name="Pallen M.J."/>
        </authorList>
    </citation>
    <scope>NUCLEOTIDE SEQUENCE [LARGE SCALE GENOMIC DNA]</scope>
    <source>
        <strain evidence="2 3">Sa2YVA2</strain>
    </source>
</reference>
<feature type="transmembrane region" description="Helical" evidence="1">
    <location>
        <begin position="20"/>
        <end position="38"/>
    </location>
</feature>
<protein>
    <submittedName>
        <fullName evidence="2">ABC transporter permease</fullName>
    </submittedName>
</protein>
<feature type="transmembrane region" description="Helical" evidence="1">
    <location>
        <begin position="305"/>
        <end position="327"/>
    </location>
</feature>
<keyword evidence="1" id="KW-0812">Transmembrane</keyword>
<name>A0ABR8UBN9_9BACL</name>
<organism evidence="2 3">
    <name type="scientific">Sporosarcina quadrami</name>
    <dbReference type="NCBI Taxonomy" id="2762234"/>
    <lineage>
        <taxon>Bacteria</taxon>
        <taxon>Bacillati</taxon>
        <taxon>Bacillota</taxon>
        <taxon>Bacilli</taxon>
        <taxon>Bacillales</taxon>
        <taxon>Caryophanaceae</taxon>
        <taxon>Sporosarcina</taxon>
    </lineage>
</organism>